<evidence type="ECO:0000313" key="10">
    <source>
        <dbReference type="EMBL" id="EEH56892.1"/>
    </source>
</evidence>
<dbReference type="RefSeq" id="XP_003058437.1">
    <property type="nucleotide sequence ID" value="XM_003058391.1"/>
</dbReference>
<dbReference type="Proteomes" id="UP000001876">
    <property type="component" value="Unassembled WGS sequence"/>
</dbReference>
<dbReference type="OrthoDB" id="521448at2759"/>
<name>C1MT75_MICPC</name>
<evidence type="ECO:0000256" key="1">
    <source>
        <dbReference type="ARBA" id="ARBA00001947"/>
    </source>
</evidence>
<evidence type="ECO:0000256" key="9">
    <source>
        <dbReference type="SAM" id="MobiDB-lite"/>
    </source>
</evidence>
<sequence>MGFANIWATKAECTGKGQRRCRVCANQWGIIRKYNLNICRQCFREYAKDIGFVKVRLASLHPSIVEMAWPLATSKASVCFRAGAPGPRPLAIASAAPRRAASSRAAWPRGGADRPRRRPSSSRCPRRRLSDFGEPRLVVRFVVADALVPPFPRFARTQNN</sequence>
<protein>
    <submittedName>
        <fullName evidence="10">Predicted protein</fullName>
    </submittedName>
</protein>
<dbReference type="PROSITE" id="PS00527">
    <property type="entry name" value="RIBOSOMAL_S14"/>
    <property type="match status" value="1"/>
</dbReference>
<dbReference type="PANTHER" id="PTHR12010">
    <property type="entry name" value="40S RIBOSOMAL PROTEIN S29"/>
    <property type="match status" value="1"/>
</dbReference>
<dbReference type="Gene3D" id="4.10.830.10">
    <property type="entry name" value="30s Ribosomal Protein S14, Chain N"/>
    <property type="match status" value="1"/>
</dbReference>
<dbReference type="AlphaFoldDB" id="C1MT75"/>
<evidence type="ECO:0000313" key="11">
    <source>
        <dbReference type="Proteomes" id="UP000001876"/>
    </source>
</evidence>
<comment type="similarity">
    <text evidence="2">Belongs to the universal ribosomal protein uS14 family.</text>
</comment>
<evidence type="ECO:0000256" key="8">
    <source>
        <dbReference type="ARBA" id="ARBA00023274"/>
    </source>
</evidence>
<keyword evidence="5" id="KW-0862">Zinc</keyword>
<feature type="region of interest" description="Disordered" evidence="9">
    <location>
        <begin position="94"/>
        <end position="128"/>
    </location>
</feature>
<evidence type="ECO:0000256" key="4">
    <source>
        <dbReference type="ARBA" id="ARBA00022730"/>
    </source>
</evidence>
<dbReference type="InterPro" id="IPR018271">
    <property type="entry name" value="Ribosomal_uS14_CS"/>
</dbReference>
<keyword evidence="11" id="KW-1185">Reference proteome</keyword>
<keyword evidence="6" id="KW-0694">RNA-binding</keyword>
<proteinExistence type="inferred from homology"/>
<keyword evidence="3" id="KW-0479">Metal-binding</keyword>
<dbReference type="EMBL" id="GG663739">
    <property type="protein sequence ID" value="EEH56892.1"/>
    <property type="molecule type" value="Genomic_DNA"/>
</dbReference>
<dbReference type="GeneID" id="9684257"/>
<dbReference type="KEGG" id="mpp:MICPUCDRAFT_33459"/>
<keyword evidence="7" id="KW-0689">Ribosomal protein</keyword>
<dbReference type="HAMAP" id="MF_01364_A">
    <property type="entry name" value="Ribosomal_uS14_2_A"/>
    <property type="match status" value="1"/>
</dbReference>
<feature type="compositionally biased region" description="Low complexity" evidence="9">
    <location>
        <begin position="94"/>
        <end position="109"/>
    </location>
</feature>
<dbReference type="GO" id="GO:0019843">
    <property type="term" value="F:rRNA binding"/>
    <property type="evidence" value="ECO:0007669"/>
    <property type="project" value="UniProtKB-KW"/>
</dbReference>
<dbReference type="FunFam" id="4.10.830.10:FF:000002">
    <property type="entry name" value="40S ribosomal protein S29"/>
    <property type="match status" value="1"/>
</dbReference>
<feature type="compositionally biased region" description="Basic residues" evidence="9">
    <location>
        <begin position="115"/>
        <end position="127"/>
    </location>
</feature>
<gene>
    <name evidence="10" type="ORF">MICPUCDRAFT_33459</name>
</gene>
<dbReference type="InterPro" id="IPR043140">
    <property type="entry name" value="Ribosomal_uS14_sf"/>
</dbReference>
<dbReference type="GO" id="GO:0003735">
    <property type="term" value="F:structural constituent of ribosome"/>
    <property type="evidence" value="ECO:0007669"/>
    <property type="project" value="InterPro"/>
</dbReference>
<evidence type="ECO:0000256" key="5">
    <source>
        <dbReference type="ARBA" id="ARBA00022833"/>
    </source>
</evidence>
<dbReference type="GO" id="GO:0002181">
    <property type="term" value="P:cytoplasmic translation"/>
    <property type="evidence" value="ECO:0007669"/>
    <property type="project" value="TreeGrafter"/>
</dbReference>
<dbReference type="eggNOG" id="KOG3506">
    <property type="taxonomic scope" value="Eukaryota"/>
</dbReference>
<dbReference type="STRING" id="564608.C1MT75"/>
<keyword evidence="4" id="KW-0699">rRNA-binding</keyword>
<comment type="cofactor">
    <cofactor evidence="1">
        <name>Zn(2+)</name>
        <dbReference type="ChEBI" id="CHEBI:29105"/>
    </cofactor>
</comment>
<dbReference type="PANTHER" id="PTHR12010:SF2">
    <property type="entry name" value="40S RIBOSOMAL PROTEIN S29"/>
    <property type="match status" value="1"/>
</dbReference>
<reference evidence="10 11" key="1">
    <citation type="journal article" date="2009" name="Science">
        <title>Green evolution and dynamic adaptations revealed by genomes of the marine picoeukaryotes Micromonas.</title>
        <authorList>
            <person name="Worden A.Z."/>
            <person name="Lee J.H."/>
            <person name="Mock T."/>
            <person name="Rouze P."/>
            <person name="Simmons M.P."/>
            <person name="Aerts A.L."/>
            <person name="Allen A.E."/>
            <person name="Cuvelier M.L."/>
            <person name="Derelle E."/>
            <person name="Everett M.V."/>
            <person name="Foulon E."/>
            <person name="Grimwood J."/>
            <person name="Gundlach H."/>
            <person name="Henrissat B."/>
            <person name="Napoli C."/>
            <person name="McDonald S.M."/>
            <person name="Parker M.S."/>
            <person name="Rombauts S."/>
            <person name="Salamov A."/>
            <person name="Von Dassow P."/>
            <person name="Badger J.H."/>
            <person name="Coutinho P.M."/>
            <person name="Demir E."/>
            <person name="Dubchak I."/>
            <person name="Gentemann C."/>
            <person name="Eikrem W."/>
            <person name="Gready J.E."/>
            <person name="John U."/>
            <person name="Lanier W."/>
            <person name="Lindquist E.A."/>
            <person name="Lucas S."/>
            <person name="Mayer K.F."/>
            <person name="Moreau H."/>
            <person name="Not F."/>
            <person name="Otillar R."/>
            <person name="Panaud O."/>
            <person name="Pangilinan J."/>
            <person name="Paulsen I."/>
            <person name="Piegu B."/>
            <person name="Poliakov A."/>
            <person name="Robbens S."/>
            <person name="Schmutz J."/>
            <person name="Toulza E."/>
            <person name="Wyss T."/>
            <person name="Zelensky A."/>
            <person name="Zhou K."/>
            <person name="Armbrust E.V."/>
            <person name="Bhattacharya D."/>
            <person name="Goodenough U.W."/>
            <person name="Van de Peer Y."/>
            <person name="Grigoriev I.V."/>
        </authorList>
    </citation>
    <scope>NUCLEOTIDE SEQUENCE [LARGE SCALE GENOMIC DNA]</scope>
    <source>
        <strain evidence="10 11">CCMP1545</strain>
    </source>
</reference>
<dbReference type="NCBIfam" id="NF004424">
    <property type="entry name" value="PRK05766.1"/>
    <property type="match status" value="1"/>
</dbReference>
<evidence type="ECO:0000256" key="7">
    <source>
        <dbReference type="ARBA" id="ARBA00022980"/>
    </source>
</evidence>
<dbReference type="InterPro" id="IPR023676">
    <property type="entry name" value="Ribosomal_uS14_arc"/>
</dbReference>
<dbReference type="InterPro" id="IPR039744">
    <property type="entry name" value="RIbosomal_uS14_euk_arc"/>
</dbReference>
<dbReference type="GO" id="GO:0022627">
    <property type="term" value="C:cytosolic small ribosomal subunit"/>
    <property type="evidence" value="ECO:0007669"/>
    <property type="project" value="TreeGrafter"/>
</dbReference>
<keyword evidence="8" id="KW-0687">Ribonucleoprotein</keyword>
<evidence type="ECO:0000256" key="2">
    <source>
        <dbReference type="ARBA" id="ARBA00009083"/>
    </source>
</evidence>
<dbReference type="Pfam" id="PF00253">
    <property type="entry name" value="Ribosomal_S14"/>
    <property type="match status" value="1"/>
</dbReference>
<dbReference type="GO" id="GO:0008270">
    <property type="term" value="F:zinc ion binding"/>
    <property type="evidence" value="ECO:0007669"/>
    <property type="project" value="InterPro"/>
</dbReference>
<accession>C1MT75</accession>
<evidence type="ECO:0000256" key="3">
    <source>
        <dbReference type="ARBA" id="ARBA00022723"/>
    </source>
</evidence>
<organism evidence="11">
    <name type="scientific">Micromonas pusilla (strain CCMP1545)</name>
    <name type="common">Picoplanktonic green alga</name>
    <dbReference type="NCBI Taxonomy" id="564608"/>
    <lineage>
        <taxon>Eukaryota</taxon>
        <taxon>Viridiplantae</taxon>
        <taxon>Chlorophyta</taxon>
        <taxon>Mamiellophyceae</taxon>
        <taxon>Mamiellales</taxon>
        <taxon>Mamiellaceae</taxon>
        <taxon>Micromonas</taxon>
    </lineage>
</organism>
<evidence type="ECO:0000256" key="6">
    <source>
        <dbReference type="ARBA" id="ARBA00022884"/>
    </source>
</evidence>
<dbReference type="InterPro" id="IPR001209">
    <property type="entry name" value="Ribosomal_uS14"/>
</dbReference>